<dbReference type="AlphaFoldDB" id="A0A9P4NW15"/>
<dbReference type="EMBL" id="MU007027">
    <property type="protein sequence ID" value="KAF2432254.1"/>
    <property type="molecule type" value="Genomic_DNA"/>
</dbReference>
<dbReference type="Pfam" id="PF21762">
    <property type="entry name" value="DEDDh_C"/>
    <property type="match status" value="1"/>
</dbReference>
<dbReference type="InterPro" id="IPR048519">
    <property type="entry name" value="Gfd2/YDR514C-like_C"/>
</dbReference>
<proteinExistence type="predicted"/>
<organism evidence="2 3">
    <name type="scientific">Tothia fuscella</name>
    <dbReference type="NCBI Taxonomy" id="1048955"/>
    <lineage>
        <taxon>Eukaryota</taxon>
        <taxon>Fungi</taxon>
        <taxon>Dikarya</taxon>
        <taxon>Ascomycota</taxon>
        <taxon>Pezizomycotina</taxon>
        <taxon>Dothideomycetes</taxon>
        <taxon>Pleosporomycetidae</taxon>
        <taxon>Venturiales</taxon>
        <taxon>Cylindrosympodiaceae</taxon>
        <taxon>Tothia</taxon>
    </lineage>
</organism>
<evidence type="ECO:0000313" key="2">
    <source>
        <dbReference type="EMBL" id="KAF2432254.1"/>
    </source>
</evidence>
<keyword evidence="3" id="KW-1185">Reference proteome</keyword>
<feature type="domain" description="Gfd2/YDR514C-like C-terminal" evidence="1">
    <location>
        <begin position="62"/>
        <end position="202"/>
    </location>
</feature>
<sequence>MTIQQRTTPKITKTGLQLMQHVLGLATESNSSGLEDAVIIAIDFENINNIRDDLSFNLDCQAGFAILDTRSLRGLNPAISTHNFATGSSRYCAQASRKFLFGRSITTSQKEILKNIKSLFPPSRSFVLVGHDIRHDLRALEALGADFQEHIIGVLETSWIAHEVLPFYAGSLGDLLAELECPFDNLHCAEIDAHFTLRALLLLVVKDYRKRADADNREMMGVLERTALELIPFRVDPEVAAAKKKAKRLAKSRKHQSKLWDAEAQAQIRAERAAKRLAKDPQ</sequence>
<dbReference type="GO" id="GO:0003676">
    <property type="term" value="F:nucleic acid binding"/>
    <property type="evidence" value="ECO:0007669"/>
    <property type="project" value="InterPro"/>
</dbReference>
<gene>
    <name evidence="2" type="ORF">EJ08DRAFT_648324</name>
</gene>
<dbReference type="OrthoDB" id="5953249at2759"/>
<dbReference type="SUPFAM" id="SSF53098">
    <property type="entry name" value="Ribonuclease H-like"/>
    <property type="match status" value="1"/>
</dbReference>
<dbReference type="PANTHER" id="PTHR28083">
    <property type="entry name" value="GOOD FOR FULL DBP5 ACTIVITY PROTEIN 2"/>
    <property type="match status" value="1"/>
</dbReference>
<dbReference type="InterPro" id="IPR040151">
    <property type="entry name" value="Gfd2/YDR514C-like"/>
</dbReference>
<keyword evidence="2" id="KW-0808">Transferase</keyword>
<dbReference type="PANTHER" id="PTHR28083:SF1">
    <property type="entry name" value="GOOD FOR FULL DBP5 ACTIVITY PROTEIN 2"/>
    <property type="match status" value="1"/>
</dbReference>
<reference evidence="2" key="1">
    <citation type="journal article" date="2020" name="Stud. Mycol.">
        <title>101 Dothideomycetes genomes: a test case for predicting lifestyles and emergence of pathogens.</title>
        <authorList>
            <person name="Haridas S."/>
            <person name="Albert R."/>
            <person name="Binder M."/>
            <person name="Bloem J."/>
            <person name="Labutti K."/>
            <person name="Salamov A."/>
            <person name="Andreopoulos B."/>
            <person name="Baker S."/>
            <person name="Barry K."/>
            <person name="Bills G."/>
            <person name="Bluhm B."/>
            <person name="Cannon C."/>
            <person name="Castanera R."/>
            <person name="Culley D."/>
            <person name="Daum C."/>
            <person name="Ezra D."/>
            <person name="Gonzalez J."/>
            <person name="Henrissat B."/>
            <person name="Kuo A."/>
            <person name="Liang C."/>
            <person name="Lipzen A."/>
            <person name="Lutzoni F."/>
            <person name="Magnuson J."/>
            <person name="Mondo S."/>
            <person name="Nolan M."/>
            <person name="Ohm R."/>
            <person name="Pangilinan J."/>
            <person name="Park H.-J."/>
            <person name="Ramirez L."/>
            <person name="Alfaro M."/>
            <person name="Sun H."/>
            <person name="Tritt A."/>
            <person name="Yoshinaga Y."/>
            <person name="Zwiers L.-H."/>
            <person name="Turgeon B."/>
            <person name="Goodwin S."/>
            <person name="Spatafora J."/>
            <person name="Crous P."/>
            <person name="Grigoriev I."/>
        </authorList>
    </citation>
    <scope>NUCLEOTIDE SEQUENCE</scope>
    <source>
        <strain evidence="2">CBS 130266</strain>
    </source>
</reference>
<evidence type="ECO:0000259" key="1">
    <source>
        <dbReference type="Pfam" id="PF21762"/>
    </source>
</evidence>
<protein>
    <submittedName>
        <fullName evidence="2">Polynucleotidyl transferase</fullName>
    </submittedName>
</protein>
<accession>A0A9P4NW15</accession>
<name>A0A9P4NW15_9PEZI</name>
<dbReference type="GO" id="GO:0005634">
    <property type="term" value="C:nucleus"/>
    <property type="evidence" value="ECO:0007669"/>
    <property type="project" value="TreeGrafter"/>
</dbReference>
<dbReference type="GO" id="GO:0016740">
    <property type="term" value="F:transferase activity"/>
    <property type="evidence" value="ECO:0007669"/>
    <property type="project" value="UniProtKB-KW"/>
</dbReference>
<dbReference type="InterPro" id="IPR012337">
    <property type="entry name" value="RNaseH-like_sf"/>
</dbReference>
<dbReference type="Proteomes" id="UP000800235">
    <property type="component" value="Unassembled WGS sequence"/>
</dbReference>
<evidence type="ECO:0000313" key="3">
    <source>
        <dbReference type="Proteomes" id="UP000800235"/>
    </source>
</evidence>
<dbReference type="Gene3D" id="3.30.420.10">
    <property type="entry name" value="Ribonuclease H-like superfamily/Ribonuclease H"/>
    <property type="match status" value="1"/>
</dbReference>
<comment type="caution">
    <text evidence="2">The sequence shown here is derived from an EMBL/GenBank/DDBJ whole genome shotgun (WGS) entry which is preliminary data.</text>
</comment>
<dbReference type="InterPro" id="IPR036397">
    <property type="entry name" value="RNaseH_sf"/>
</dbReference>